<dbReference type="GO" id="GO:0008237">
    <property type="term" value="F:metallopeptidase activity"/>
    <property type="evidence" value="ECO:0007669"/>
    <property type="project" value="UniProtKB-KW"/>
</dbReference>
<keyword evidence="10 13" id="KW-1133">Transmembrane helix</keyword>
<protein>
    <submittedName>
        <fullName evidence="15">Peptidase, M50 family</fullName>
        <ecNumber evidence="15">3.4.24.-</ecNumber>
    </submittedName>
</protein>
<reference evidence="17 18" key="1">
    <citation type="submission" date="2013-08" db="EMBL/GenBank/DDBJ databases">
        <authorList>
            <person name="Durkin A.S."/>
            <person name="Haft D.R."/>
            <person name="McCorrison J."/>
            <person name="Torralba M."/>
            <person name="Gillis M."/>
            <person name="Haft D.H."/>
            <person name="Methe B."/>
            <person name="Sutton G."/>
            <person name="Nelson K.E."/>
        </authorList>
    </citation>
    <scope>NUCLEOTIDE SEQUENCE [LARGE SCALE GENOMIC DNA]</scope>
    <source>
        <strain evidence="16 18">ATCC 35536</strain>
        <strain evidence="15 17">VPI DR56BR1116</strain>
    </source>
</reference>
<evidence type="ECO:0000256" key="11">
    <source>
        <dbReference type="ARBA" id="ARBA00023049"/>
    </source>
</evidence>
<evidence type="ECO:0000256" key="2">
    <source>
        <dbReference type="ARBA" id="ARBA00004651"/>
    </source>
</evidence>
<dbReference type="PANTHER" id="PTHR35864:SF1">
    <property type="entry name" value="ZINC METALLOPROTEASE YWHC-RELATED"/>
    <property type="match status" value="1"/>
</dbReference>
<evidence type="ECO:0000259" key="14">
    <source>
        <dbReference type="Pfam" id="PF02163"/>
    </source>
</evidence>
<dbReference type="InterPro" id="IPR008915">
    <property type="entry name" value="Peptidase_M50"/>
</dbReference>
<comment type="subcellular location">
    <subcellularLocation>
        <location evidence="2">Cell membrane</location>
        <topology evidence="2">Multi-pass membrane protein</topology>
    </subcellularLocation>
</comment>
<dbReference type="GO" id="GO:0046872">
    <property type="term" value="F:metal ion binding"/>
    <property type="evidence" value="ECO:0007669"/>
    <property type="project" value="UniProtKB-KW"/>
</dbReference>
<evidence type="ECO:0000256" key="10">
    <source>
        <dbReference type="ARBA" id="ARBA00022989"/>
    </source>
</evidence>
<dbReference type="CDD" id="cd06158">
    <property type="entry name" value="S2P-M50_like_1"/>
    <property type="match status" value="1"/>
</dbReference>
<dbReference type="InterPro" id="IPR052348">
    <property type="entry name" value="Metallopeptidase_M50B"/>
</dbReference>
<evidence type="ECO:0000313" key="15">
    <source>
        <dbReference type="EMBL" id="ERF61581.1"/>
    </source>
</evidence>
<dbReference type="Proteomes" id="UP000016646">
    <property type="component" value="Unassembled WGS sequence"/>
</dbReference>
<keyword evidence="11" id="KW-0482">Metalloprotease</keyword>
<organism evidence="15 17">
    <name type="scientific">Treponema socranskii subsp. socranskii VPI DR56BR1116 = ATCC 35536</name>
    <dbReference type="NCBI Taxonomy" id="1125725"/>
    <lineage>
        <taxon>Bacteria</taxon>
        <taxon>Pseudomonadati</taxon>
        <taxon>Spirochaetota</taxon>
        <taxon>Spirochaetia</taxon>
        <taxon>Spirochaetales</taxon>
        <taxon>Treponemataceae</taxon>
        <taxon>Treponema</taxon>
    </lineage>
</organism>
<evidence type="ECO:0000256" key="6">
    <source>
        <dbReference type="ARBA" id="ARBA00022692"/>
    </source>
</evidence>
<dbReference type="PATRIC" id="fig|1125725.3.peg.468"/>
<evidence type="ECO:0000256" key="3">
    <source>
        <dbReference type="ARBA" id="ARBA00007931"/>
    </source>
</evidence>
<dbReference type="AlphaFoldDB" id="U1FQ12"/>
<evidence type="ECO:0000256" key="1">
    <source>
        <dbReference type="ARBA" id="ARBA00001947"/>
    </source>
</evidence>
<dbReference type="InterPro" id="IPR044537">
    <property type="entry name" value="Rip2-like"/>
</dbReference>
<feature type="transmembrane region" description="Helical" evidence="13">
    <location>
        <begin position="12"/>
        <end position="34"/>
    </location>
</feature>
<name>U1FQ12_TRESO</name>
<feature type="domain" description="Peptidase M50" evidence="14">
    <location>
        <begin position="131"/>
        <end position="188"/>
    </location>
</feature>
<evidence type="ECO:0000256" key="9">
    <source>
        <dbReference type="ARBA" id="ARBA00022833"/>
    </source>
</evidence>
<dbReference type="GO" id="GO:0006508">
    <property type="term" value="P:proteolysis"/>
    <property type="evidence" value="ECO:0007669"/>
    <property type="project" value="UniProtKB-KW"/>
</dbReference>
<keyword evidence="12 13" id="KW-0472">Membrane</keyword>
<evidence type="ECO:0000256" key="12">
    <source>
        <dbReference type="ARBA" id="ARBA00023136"/>
    </source>
</evidence>
<dbReference type="PANTHER" id="PTHR35864">
    <property type="entry name" value="ZINC METALLOPROTEASE MJ0611-RELATED"/>
    <property type="match status" value="1"/>
</dbReference>
<keyword evidence="5" id="KW-0645">Protease</keyword>
<accession>U1FQ12</accession>
<feature type="transmembrane region" description="Helical" evidence="13">
    <location>
        <begin position="132"/>
        <end position="152"/>
    </location>
</feature>
<proteinExistence type="inferred from homology"/>
<dbReference type="EC" id="3.4.24.-" evidence="15"/>
<evidence type="ECO:0000313" key="18">
    <source>
        <dbReference type="Proteomes" id="UP000016646"/>
    </source>
</evidence>
<evidence type="ECO:0000313" key="16">
    <source>
        <dbReference type="EMBL" id="ERK02575.1"/>
    </source>
</evidence>
<sequence>MLRMHFDIIDTLYSLPGIAIGLTLHEYCHALAAYKLGDGTAKADGRLTFDPIKHIDPIGFLFIVIAGFGWAKPVSFDPRNLAHPRRDRVIIALAGPLSNLALGIVSLFIVKLFSLAGIHISSLPLFAVYRTVFYVILYTATINLGLFIFNILPIPPLDGSHVFFSGMNLSKEKEARFMQWGTFALFALIAAERATGIDFIPIGAFVNKVVSLVL</sequence>
<feature type="transmembrane region" description="Helical" evidence="13">
    <location>
        <begin position="54"/>
        <end position="71"/>
    </location>
</feature>
<keyword evidence="8 15" id="KW-0378">Hydrolase</keyword>
<evidence type="ECO:0000256" key="5">
    <source>
        <dbReference type="ARBA" id="ARBA00022670"/>
    </source>
</evidence>
<keyword evidence="4" id="KW-1003">Cell membrane</keyword>
<evidence type="ECO:0000256" key="13">
    <source>
        <dbReference type="SAM" id="Phobius"/>
    </source>
</evidence>
<evidence type="ECO:0000313" key="17">
    <source>
        <dbReference type="Proteomes" id="UP000016412"/>
    </source>
</evidence>
<dbReference type="eggNOG" id="COG1994">
    <property type="taxonomic scope" value="Bacteria"/>
</dbReference>
<comment type="similarity">
    <text evidence="3">Belongs to the peptidase M50B family.</text>
</comment>
<keyword evidence="9" id="KW-0862">Zinc</keyword>
<keyword evidence="7" id="KW-0479">Metal-binding</keyword>
<keyword evidence="6 13" id="KW-0812">Transmembrane</keyword>
<dbReference type="Proteomes" id="UP000016412">
    <property type="component" value="Unassembled WGS sequence"/>
</dbReference>
<dbReference type="GO" id="GO:0005886">
    <property type="term" value="C:plasma membrane"/>
    <property type="evidence" value="ECO:0007669"/>
    <property type="project" value="UniProtKB-SubCell"/>
</dbReference>
<dbReference type="EMBL" id="AUZJ01000009">
    <property type="protein sequence ID" value="ERF61581.1"/>
    <property type="molecule type" value="Genomic_DNA"/>
</dbReference>
<gene>
    <name evidence="16" type="ORF">HMPREF0860_0151</name>
    <name evidence="15" type="ORF">HMPREF1325_2398</name>
</gene>
<keyword evidence="18" id="KW-1185">Reference proteome</keyword>
<dbReference type="STRING" id="1125725.HMPREF1325_2398"/>
<comment type="caution">
    <text evidence="15">The sequence shown here is derived from an EMBL/GenBank/DDBJ whole genome shotgun (WGS) entry which is preliminary data.</text>
</comment>
<evidence type="ECO:0000256" key="8">
    <source>
        <dbReference type="ARBA" id="ARBA00022801"/>
    </source>
</evidence>
<dbReference type="EMBL" id="AVQI01000050">
    <property type="protein sequence ID" value="ERK02575.1"/>
    <property type="molecule type" value="Genomic_DNA"/>
</dbReference>
<dbReference type="Pfam" id="PF02163">
    <property type="entry name" value="Peptidase_M50"/>
    <property type="match status" value="1"/>
</dbReference>
<evidence type="ECO:0000256" key="7">
    <source>
        <dbReference type="ARBA" id="ARBA00022723"/>
    </source>
</evidence>
<feature type="transmembrane region" description="Helical" evidence="13">
    <location>
        <begin position="91"/>
        <end position="120"/>
    </location>
</feature>
<comment type="cofactor">
    <cofactor evidence="1">
        <name>Zn(2+)</name>
        <dbReference type="ChEBI" id="CHEBI:29105"/>
    </cofactor>
</comment>
<evidence type="ECO:0000256" key="4">
    <source>
        <dbReference type="ARBA" id="ARBA00022475"/>
    </source>
</evidence>